<dbReference type="Gene3D" id="3.40.30.10">
    <property type="entry name" value="Glutaredoxin"/>
    <property type="match status" value="1"/>
</dbReference>
<dbReference type="EMBL" id="PVNK01000264">
    <property type="protein sequence ID" value="PRP90880.1"/>
    <property type="molecule type" value="Genomic_DNA"/>
</dbReference>
<evidence type="ECO:0008006" key="3">
    <source>
        <dbReference type="Google" id="ProtNLM"/>
    </source>
</evidence>
<dbReference type="InterPro" id="IPR036249">
    <property type="entry name" value="Thioredoxin-like_sf"/>
</dbReference>
<protein>
    <recommendedName>
        <fullName evidence="3">Ferredoxin, 2Fe-2S</fullName>
    </recommendedName>
</protein>
<proteinExistence type="predicted"/>
<sequence length="117" mass="13003">MTTSTRFQILVCDGPSCGLCLNSEALLEHLEQRIAASDSLRDRVTAINLTCFGRCDDGPNIMVRPLAEGEDGDCEPDIDAIEGVRGLYLGMDTERIDRVLREHCEGGQPIEDWVEEY</sequence>
<evidence type="ECO:0000313" key="2">
    <source>
        <dbReference type="Proteomes" id="UP000237968"/>
    </source>
</evidence>
<reference evidence="1 2" key="1">
    <citation type="submission" date="2018-03" db="EMBL/GenBank/DDBJ databases">
        <title>Draft Genome Sequences of the Obligatory Marine Myxobacteria Enhygromyxa salina SWB005.</title>
        <authorList>
            <person name="Poehlein A."/>
            <person name="Moghaddam J.A."/>
            <person name="Harms H."/>
            <person name="Alanjari M."/>
            <person name="Koenig G.M."/>
            <person name="Daniel R."/>
            <person name="Schaeberle T.F."/>
        </authorList>
    </citation>
    <scope>NUCLEOTIDE SEQUENCE [LARGE SCALE GENOMIC DNA]</scope>
    <source>
        <strain evidence="1 2">SWB005</strain>
    </source>
</reference>
<dbReference type="RefSeq" id="WP_106395266.1">
    <property type="nucleotide sequence ID" value="NZ_PVNK01000264.1"/>
</dbReference>
<dbReference type="SUPFAM" id="SSF52833">
    <property type="entry name" value="Thioredoxin-like"/>
    <property type="match status" value="1"/>
</dbReference>
<keyword evidence="2" id="KW-1185">Reference proteome</keyword>
<accession>A0A2S9XDP4</accession>
<dbReference type="AlphaFoldDB" id="A0A2S9XDP4"/>
<name>A0A2S9XDP4_9BACT</name>
<evidence type="ECO:0000313" key="1">
    <source>
        <dbReference type="EMBL" id="PRP90880.1"/>
    </source>
</evidence>
<comment type="caution">
    <text evidence="1">The sequence shown here is derived from an EMBL/GenBank/DDBJ whole genome shotgun (WGS) entry which is preliminary data.</text>
</comment>
<gene>
    <name evidence="1" type="ORF">ENSA5_60800</name>
</gene>
<dbReference type="Proteomes" id="UP000237968">
    <property type="component" value="Unassembled WGS sequence"/>
</dbReference>
<dbReference type="OrthoDB" id="5516854at2"/>
<dbReference type="CDD" id="cd02980">
    <property type="entry name" value="TRX_Fd_family"/>
    <property type="match status" value="1"/>
</dbReference>
<organism evidence="1 2">
    <name type="scientific">Enhygromyxa salina</name>
    <dbReference type="NCBI Taxonomy" id="215803"/>
    <lineage>
        <taxon>Bacteria</taxon>
        <taxon>Pseudomonadati</taxon>
        <taxon>Myxococcota</taxon>
        <taxon>Polyangia</taxon>
        <taxon>Nannocystales</taxon>
        <taxon>Nannocystaceae</taxon>
        <taxon>Enhygromyxa</taxon>
    </lineage>
</organism>